<evidence type="ECO:0000256" key="1">
    <source>
        <dbReference type="SAM" id="MobiDB-lite"/>
    </source>
</evidence>
<reference key="2">
    <citation type="submission" date="2011-04" db="EMBL/GenBank/DDBJ databases">
        <title>Complete sequence of chromosome of Haliscomenobacter hydrossis DSM 1100.</title>
        <authorList>
            <consortium name="US DOE Joint Genome Institute (JGI-PGF)"/>
            <person name="Lucas S."/>
            <person name="Han J."/>
            <person name="Lapidus A."/>
            <person name="Bruce D."/>
            <person name="Goodwin L."/>
            <person name="Pitluck S."/>
            <person name="Peters L."/>
            <person name="Kyrpides N."/>
            <person name="Mavromatis K."/>
            <person name="Ivanova N."/>
            <person name="Ovchinnikova G."/>
            <person name="Pagani I."/>
            <person name="Daligault H."/>
            <person name="Detter J.C."/>
            <person name="Han C."/>
            <person name="Land M."/>
            <person name="Hauser L."/>
            <person name="Markowitz V."/>
            <person name="Cheng J.-F."/>
            <person name="Hugenholtz P."/>
            <person name="Woyke T."/>
            <person name="Wu D."/>
            <person name="Verbarg S."/>
            <person name="Frueling A."/>
            <person name="Brambilla E."/>
            <person name="Klenk H.-P."/>
            <person name="Eisen J.A."/>
        </authorList>
    </citation>
    <scope>NUCLEOTIDE SEQUENCE</scope>
    <source>
        <strain>DSM 1100</strain>
    </source>
</reference>
<accession>F4KUT9</accession>
<dbReference type="RefSeq" id="WP_013768021.1">
    <property type="nucleotide sequence ID" value="NC_015510.1"/>
</dbReference>
<protein>
    <submittedName>
        <fullName evidence="2">Uncharacterized protein</fullName>
    </submittedName>
</protein>
<dbReference type="AlphaFoldDB" id="F4KUT9"/>
<feature type="compositionally biased region" description="Acidic residues" evidence="1">
    <location>
        <begin position="33"/>
        <end position="42"/>
    </location>
</feature>
<dbReference type="Proteomes" id="UP000008461">
    <property type="component" value="Chromosome"/>
</dbReference>
<feature type="region of interest" description="Disordered" evidence="1">
    <location>
        <begin position="1"/>
        <end position="78"/>
    </location>
</feature>
<dbReference type="HOGENOM" id="CLU_2617082_0_0_10"/>
<keyword evidence="3" id="KW-1185">Reference proteome</keyword>
<name>F4KUT9_HALH1</name>
<feature type="compositionally biased region" description="Basic and acidic residues" evidence="1">
    <location>
        <begin position="21"/>
        <end position="32"/>
    </location>
</feature>
<sequence length="78" mass="8957">MKKAINDSPRKNTERMLNQKTNEDHNQQKPDPEDPNETENDANGEVQLPSAKTSKRRWKKPSIPTMDNINEAKSKGRV</sequence>
<evidence type="ECO:0000313" key="2">
    <source>
        <dbReference type="EMBL" id="AEE53492.1"/>
    </source>
</evidence>
<feature type="compositionally biased region" description="Basic and acidic residues" evidence="1">
    <location>
        <begin position="1"/>
        <end position="14"/>
    </location>
</feature>
<dbReference type="KEGG" id="hhy:Halhy_5669"/>
<gene>
    <name evidence="2" type="ordered locus">Halhy_5669</name>
</gene>
<dbReference type="EMBL" id="CP002691">
    <property type="protein sequence ID" value="AEE53492.1"/>
    <property type="molecule type" value="Genomic_DNA"/>
</dbReference>
<proteinExistence type="predicted"/>
<reference evidence="2 3" key="1">
    <citation type="journal article" date="2011" name="Stand. Genomic Sci.">
        <title>Complete genome sequence of Haliscomenobacter hydrossis type strain (O).</title>
        <authorList>
            <consortium name="US DOE Joint Genome Institute (JGI-PGF)"/>
            <person name="Daligault H."/>
            <person name="Lapidus A."/>
            <person name="Zeytun A."/>
            <person name="Nolan M."/>
            <person name="Lucas S."/>
            <person name="Del Rio T.G."/>
            <person name="Tice H."/>
            <person name="Cheng J.F."/>
            <person name="Tapia R."/>
            <person name="Han C."/>
            <person name="Goodwin L."/>
            <person name="Pitluck S."/>
            <person name="Liolios K."/>
            <person name="Pagani I."/>
            <person name="Ivanova N."/>
            <person name="Huntemann M."/>
            <person name="Mavromatis K."/>
            <person name="Mikhailova N."/>
            <person name="Pati A."/>
            <person name="Chen A."/>
            <person name="Palaniappan K."/>
            <person name="Land M."/>
            <person name="Hauser L."/>
            <person name="Brambilla E.M."/>
            <person name="Rohde M."/>
            <person name="Verbarg S."/>
            <person name="Goker M."/>
            <person name="Bristow J."/>
            <person name="Eisen J.A."/>
            <person name="Markowitz V."/>
            <person name="Hugenholtz P."/>
            <person name="Kyrpides N.C."/>
            <person name="Klenk H.P."/>
            <person name="Woyke T."/>
        </authorList>
    </citation>
    <scope>NUCLEOTIDE SEQUENCE [LARGE SCALE GENOMIC DNA]</scope>
    <source>
        <strain evidence="3">ATCC 27775 / DSM 1100 / LMG 10767 / O</strain>
    </source>
</reference>
<dbReference type="STRING" id="760192.Halhy_5669"/>
<evidence type="ECO:0000313" key="3">
    <source>
        <dbReference type="Proteomes" id="UP000008461"/>
    </source>
</evidence>
<organism evidence="2 3">
    <name type="scientific">Haliscomenobacter hydrossis (strain ATCC 27775 / DSM 1100 / LMG 10767 / O)</name>
    <dbReference type="NCBI Taxonomy" id="760192"/>
    <lineage>
        <taxon>Bacteria</taxon>
        <taxon>Pseudomonadati</taxon>
        <taxon>Bacteroidota</taxon>
        <taxon>Saprospiria</taxon>
        <taxon>Saprospirales</taxon>
        <taxon>Haliscomenobacteraceae</taxon>
        <taxon>Haliscomenobacter</taxon>
    </lineage>
</organism>